<feature type="transmembrane region" description="Helical" evidence="1">
    <location>
        <begin position="28"/>
        <end position="49"/>
    </location>
</feature>
<gene>
    <name evidence="2" type="ORF">RRG08_001179</name>
</gene>
<proteinExistence type="predicted"/>
<feature type="transmembrane region" description="Helical" evidence="1">
    <location>
        <begin position="121"/>
        <end position="140"/>
    </location>
</feature>
<accession>A0AAE1AEA0</accession>
<keyword evidence="3" id="KW-1185">Reference proteome</keyword>
<evidence type="ECO:0000313" key="2">
    <source>
        <dbReference type="EMBL" id="KAK3786003.1"/>
    </source>
</evidence>
<dbReference type="Proteomes" id="UP001283361">
    <property type="component" value="Unassembled WGS sequence"/>
</dbReference>
<evidence type="ECO:0000256" key="1">
    <source>
        <dbReference type="SAM" id="Phobius"/>
    </source>
</evidence>
<protein>
    <recommendedName>
        <fullName evidence="4">G protein-coupled receptor</fullName>
    </recommendedName>
</protein>
<dbReference type="EMBL" id="JAWDGP010002022">
    <property type="protein sequence ID" value="KAK3786003.1"/>
    <property type="molecule type" value="Genomic_DNA"/>
</dbReference>
<name>A0AAE1AEA0_9GAST</name>
<dbReference type="SUPFAM" id="SSF81321">
    <property type="entry name" value="Family A G protein-coupled receptor-like"/>
    <property type="match status" value="1"/>
</dbReference>
<feature type="transmembrane region" description="Helical" evidence="1">
    <location>
        <begin position="252"/>
        <end position="274"/>
    </location>
</feature>
<organism evidence="2 3">
    <name type="scientific">Elysia crispata</name>
    <name type="common">lettuce slug</name>
    <dbReference type="NCBI Taxonomy" id="231223"/>
    <lineage>
        <taxon>Eukaryota</taxon>
        <taxon>Metazoa</taxon>
        <taxon>Spiralia</taxon>
        <taxon>Lophotrochozoa</taxon>
        <taxon>Mollusca</taxon>
        <taxon>Gastropoda</taxon>
        <taxon>Heterobranchia</taxon>
        <taxon>Euthyneura</taxon>
        <taxon>Panpulmonata</taxon>
        <taxon>Sacoglossa</taxon>
        <taxon>Placobranchoidea</taxon>
        <taxon>Plakobranchidae</taxon>
        <taxon>Elysia</taxon>
    </lineage>
</organism>
<keyword evidence="1" id="KW-0472">Membrane</keyword>
<feature type="transmembrane region" description="Helical" evidence="1">
    <location>
        <begin position="286"/>
        <end position="309"/>
    </location>
</feature>
<feature type="transmembrane region" description="Helical" evidence="1">
    <location>
        <begin position="190"/>
        <end position="210"/>
    </location>
</feature>
<keyword evidence="1" id="KW-0812">Transmembrane</keyword>
<sequence length="375" mass="42136">MLLNVSQLLADNHTHDALSMLMISQHAVLLPINIFAALLNAAALSTVIRGSASRAVREIRLGSLASIDCLCGVFGCGIALLYFIGEIPCSANCEMTFNLEGKSGPGIKVTLLRYCMDVLRAVHYSYFLLNSIYNWILFAHPLQFHRFSRHRHLYMSQAGCWCISLVGNIFTLVDGLKYQSDAMYFSVRIYAVPVVHTLHSAISFGLHYNLASIAVRQIRETAKLADLQARLHPEDNINKQSSRQRSQCKKSLYVLTLFIQVFGAFLVTTSPGIYYRAFRSPLPPTLGTVATLLALDVLPSVHFICTFILMATKNPVMRRGLGQYARSVSRLFCLRYLCVWFRLRTPSVEEHDRDLNNKQLHQSLHPVDKGLSGRL</sequence>
<dbReference type="Gene3D" id="1.20.1070.10">
    <property type="entry name" value="Rhodopsin 7-helix transmembrane proteins"/>
    <property type="match status" value="1"/>
</dbReference>
<feature type="transmembrane region" description="Helical" evidence="1">
    <location>
        <begin position="61"/>
        <end position="85"/>
    </location>
</feature>
<dbReference type="AlphaFoldDB" id="A0AAE1AEA0"/>
<comment type="caution">
    <text evidence="2">The sequence shown here is derived from an EMBL/GenBank/DDBJ whole genome shotgun (WGS) entry which is preliminary data.</text>
</comment>
<reference evidence="2" key="1">
    <citation type="journal article" date="2023" name="G3 (Bethesda)">
        <title>A reference genome for the long-term kleptoplast-retaining sea slug Elysia crispata morphotype clarki.</title>
        <authorList>
            <person name="Eastman K.E."/>
            <person name="Pendleton A.L."/>
            <person name="Shaikh M.A."/>
            <person name="Suttiyut T."/>
            <person name="Ogas R."/>
            <person name="Tomko P."/>
            <person name="Gavelis G."/>
            <person name="Widhalm J.R."/>
            <person name="Wisecaver J.H."/>
        </authorList>
    </citation>
    <scope>NUCLEOTIDE SEQUENCE</scope>
    <source>
        <strain evidence="2">ECLA1</strain>
    </source>
</reference>
<evidence type="ECO:0000313" key="3">
    <source>
        <dbReference type="Proteomes" id="UP001283361"/>
    </source>
</evidence>
<feature type="transmembrane region" description="Helical" evidence="1">
    <location>
        <begin position="152"/>
        <end position="170"/>
    </location>
</feature>
<keyword evidence="1" id="KW-1133">Transmembrane helix</keyword>
<evidence type="ECO:0008006" key="4">
    <source>
        <dbReference type="Google" id="ProtNLM"/>
    </source>
</evidence>